<accession>A0AAN6XSN7</accession>
<evidence type="ECO:0000313" key="3">
    <source>
        <dbReference type="EMBL" id="KAK4204991.1"/>
    </source>
</evidence>
<dbReference type="EMBL" id="MU863879">
    <property type="protein sequence ID" value="KAK4204991.1"/>
    <property type="molecule type" value="Genomic_DNA"/>
</dbReference>
<comment type="caution">
    <text evidence="3">The sequence shown here is derived from an EMBL/GenBank/DDBJ whole genome shotgun (WGS) entry which is preliminary data.</text>
</comment>
<evidence type="ECO:0000313" key="4">
    <source>
        <dbReference type="Proteomes" id="UP001303160"/>
    </source>
</evidence>
<feature type="compositionally biased region" description="Low complexity" evidence="2">
    <location>
        <begin position="79"/>
        <end position="91"/>
    </location>
</feature>
<feature type="region of interest" description="Disordered" evidence="2">
    <location>
        <begin position="74"/>
        <end position="95"/>
    </location>
</feature>
<keyword evidence="1" id="KW-0539">Nucleus</keyword>
<organism evidence="3 4">
    <name type="scientific">Triangularia verruculosa</name>
    <dbReference type="NCBI Taxonomy" id="2587418"/>
    <lineage>
        <taxon>Eukaryota</taxon>
        <taxon>Fungi</taxon>
        <taxon>Dikarya</taxon>
        <taxon>Ascomycota</taxon>
        <taxon>Pezizomycotina</taxon>
        <taxon>Sordariomycetes</taxon>
        <taxon>Sordariomycetidae</taxon>
        <taxon>Sordariales</taxon>
        <taxon>Podosporaceae</taxon>
        <taxon>Triangularia</taxon>
    </lineage>
</organism>
<dbReference type="Proteomes" id="UP001303160">
    <property type="component" value="Unassembled WGS sequence"/>
</dbReference>
<feature type="compositionally biased region" description="Pro residues" evidence="2">
    <location>
        <begin position="279"/>
        <end position="288"/>
    </location>
</feature>
<proteinExistence type="predicted"/>
<feature type="region of interest" description="Disordered" evidence="2">
    <location>
        <begin position="263"/>
        <end position="299"/>
    </location>
</feature>
<protein>
    <submittedName>
        <fullName evidence="3">Uncharacterized protein</fullName>
    </submittedName>
</protein>
<reference evidence="3" key="1">
    <citation type="journal article" date="2023" name="Mol. Phylogenet. Evol.">
        <title>Genome-scale phylogeny and comparative genomics of the fungal order Sordariales.</title>
        <authorList>
            <person name="Hensen N."/>
            <person name="Bonometti L."/>
            <person name="Westerberg I."/>
            <person name="Brannstrom I.O."/>
            <person name="Guillou S."/>
            <person name="Cros-Aarteil S."/>
            <person name="Calhoun S."/>
            <person name="Haridas S."/>
            <person name="Kuo A."/>
            <person name="Mondo S."/>
            <person name="Pangilinan J."/>
            <person name="Riley R."/>
            <person name="LaButti K."/>
            <person name="Andreopoulos B."/>
            <person name="Lipzen A."/>
            <person name="Chen C."/>
            <person name="Yan M."/>
            <person name="Daum C."/>
            <person name="Ng V."/>
            <person name="Clum A."/>
            <person name="Steindorff A."/>
            <person name="Ohm R.A."/>
            <person name="Martin F."/>
            <person name="Silar P."/>
            <person name="Natvig D.O."/>
            <person name="Lalanne C."/>
            <person name="Gautier V."/>
            <person name="Ament-Velasquez S.L."/>
            <person name="Kruys A."/>
            <person name="Hutchinson M.I."/>
            <person name="Powell A.J."/>
            <person name="Barry K."/>
            <person name="Miller A.N."/>
            <person name="Grigoriev I.V."/>
            <person name="Debuchy R."/>
            <person name="Gladieux P."/>
            <person name="Hiltunen Thoren M."/>
            <person name="Johannesson H."/>
        </authorList>
    </citation>
    <scope>NUCLEOTIDE SEQUENCE</scope>
    <source>
        <strain evidence="3">CBS 315.58</strain>
    </source>
</reference>
<dbReference type="InterPro" id="IPR001138">
    <property type="entry name" value="Zn2Cys6_DnaBD"/>
</dbReference>
<dbReference type="PANTHER" id="PTHR35392:SF2">
    <property type="entry name" value="ZN(II)2CYS6 TRANSCRIPTION FACTOR (EUROFUNG)"/>
    <property type="match status" value="1"/>
</dbReference>
<dbReference type="GO" id="GO:0000981">
    <property type="term" value="F:DNA-binding transcription factor activity, RNA polymerase II-specific"/>
    <property type="evidence" value="ECO:0007669"/>
    <property type="project" value="InterPro"/>
</dbReference>
<name>A0AAN6XSN7_9PEZI</name>
<keyword evidence="4" id="KW-1185">Reference proteome</keyword>
<sequence>MGRRPNALILQYFERGPKLQDQSNRYPHTCKSCGEHFPRGRLDSLTSHLTKKCPAISEADRVSALLTLSGMGQHSKTFQQNQQAHAHPQAPDGSSVDIPMRDWTALGVLAEVSRQIDLNEKNDDRGQMTGAIPNTALGSSQPGEGFDLQDQFTFNNAPLNQEIGAPKDMKVEPPSPSAGDRQQLISEERLQEILRAENEANTESVNISMAAAAAARLHPAFLDPELLANDEVVAAAAEAANQANNDAAAAVAAAVVAAAVTDNSNVSTPEQSGLEEQRPPPPPTPPALPESLIQSPGMPVTAIPNAPMIPITGDAPPWADASYATASFQMPLNNPMPPATAPHAKGGFRLDTANGAKSRHSRARFNPDRRKEVQEVRKIGACIRCRVLRKTCSQGSPCDTCRKVLSPRVWRNGCVRTKFSEQLDLYSAGVQIVLAQARVNGIKHTVALQNQGVLIEACHFPDYESRLQLQVLQSEPERDAEGKLLDTTIGEDHPSNYHIVMLDNDNQDVPARVETYMREVLPEMIRREPSQFMRITLQTAVDVATKTNDELLKKSLELWGLVEILDRERQWTITVKNGNAELQPKTITEETDGELFHTICLQLAAATERKAAATSKALLTGMQRVLQDSKVKIDYNMYFAVLILLNCVEKSIWAFRAWEQPNLRGQWPLEKDPSSFSQQGSVIAELLHMLLGIRKALPRTSRRDSDGKLMTDDPNPLIQAYFEAIDLDFAAVKAKQDQPNFSPTDPRSFELLFCSTLLLPPSTD</sequence>
<dbReference type="PANTHER" id="PTHR35392">
    <property type="entry name" value="ZN(II)2CYS6 TRANSCRIPTION FACTOR (EUROFUNG)-RELATED-RELATED"/>
    <property type="match status" value="1"/>
</dbReference>
<gene>
    <name evidence="3" type="ORF">QBC40DRAFT_75549</name>
</gene>
<dbReference type="AlphaFoldDB" id="A0AAN6XSN7"/>
<dbReference type="CDD" id="cd00067">
    <property type="entry name" value="GAL4"/>
    <property type="match status" value="1"/>
</dbReference>
<evidence type="ECO:0000256" key="1">
    <source>
        <dbReference type="ARBA" id="ARBA00023242"/>
    </source>
</evidence>
<dbReference type="GO" id="GO:0008270">
    <property type="term" value="F:zinc ion binding"/>
    <property type="evidence" value="ECO:0007669"/>
    <property type="project" value="InterPro"/>
</dbReference>
<evidence type="ECO:0000256" key="2">
    <source>
        <dbReference type="SAM" id="MobiDB-lite"/>
    </source>
</evidence>
<dbReference type="InterPro" id="IPR052973">
    <property type="entry name" value="Fungal_sec-metab_reg_TF"/>
</dbReference>
<reference evidence="3" key="2">
    <citation type="submission" date="2023-05" db="EMBL/GenBank/DDBJ databases">
        <authorList>
            <consortium name="Lawrence Berkeley National Laboratory"/>
            <person name="Steindorff A."/>
            <person name="Hensen N."/>
            <person name="Bonometti L."/>
            <person name="Westerberg I."/>
            <person name="Brannstrom I.O."/>
            <person name="Guillou S."/>
            <person name="Cros-Aarteil S."/>
            <person name="Calhoun S."/>
            <person name="Haridas S."/>
            <person name="Kuo A."/>
            <person name="Mondo S."/>
            <person name="Pangilinan J."/>
            <person name="Riley R."/>
            <person name="Labutti K."/>
            <person name="Andreopoulos B."/>
            <person name="Lipzen A."/>
            <person name="Chen C."/>
            <person name="Yanf M."/>
            <person name="Daum C."/>
            <person name="Ng V."/>
            <person name="Clum A."/>
            <person name="Ohm R."/>
            <person name="Martin F."/>
            <person name="Silar P."/>
            <person name="Natvig D."/>
            <person name="Lalanne C."/>
            <person name="Gautier V."/>
            <person name="Ament-Velasquez S.L."/>
            <person name="Kruys A."/>
            <person name="Hutchinson M.I."/>
            <person name="Powell A.J."/>
            <person name="Barry K."/>
            <person name="Miller A.N."/>
            <person name="Grigoriev I.V."/>
            <person name="Debuchy R."/>
            <person name="Gladieux P."/>
            <person name="Thoren M.H."/>
            <person name="Johannesson H."/>
        </authorList>
    </citation>
    <scope>NUCLEOTIDE SEQUENCE</scope>
    <source>
        <strain evidence="3">CBS 315.58</strain>
    </source>
</reference>